<gene>
    <name evidence="10" type="ORF">FRZ61_10840</name>
</gene>
<evidence type="ECO:0000256" key="9">
    <source>
        <dbReference type="SAM" id="Phobius"/>
    </source>
</evidence>
<feature type="transmembrane region" description="Helical" evidence="9">
    <location>
        <begin position="212"/>
        <end position="242"/>
    </location>
</feature>
<dbReference type="AlphaFoldDB" id="A0A5J6MTX5"/>
<dbReference type="PANTHER" id="PTHR11795:SF442">
    <property type="entry name" value="ABC TRANSPORTER ATP-BINDING PROTEIN"/>
    <property type="match status" value="1"/>
</dbReference>
<feature type="transmembrane region" description="Helical" evidence="9">
    <location>
        <begin position="133"/>
        <end position="152"/>
    </location>
</feature>
<feature type="transmembrane region" description="Helical" evidence="9">
    <location>
        <begin position="53"/>
        <end position="75"/>
    </location>
</feature>
<dbReference type="GO" id="GO:0022857">
    <property type="term" value="F:transmembrane transporter activity"/>
    <property type="evidence" value="ECO:0007669"/>
    <property type="project" value="InterPro"/>
</dbReference>
<dbReference type="CDD" id="cd06582">
    <property type="entry name" value="TM_PBP1_LivH_like"/>
    <property type="match status" value="1"/>
</dbReference>
<evidence type="ECO:0000256" key="7">
    <source>
        <dbReference type="ARBA" id="ARBA00023136"/>
    </source>
</evidence>
<evidence type="ECO:0000256" key="2">
    <source>
        <dbReference type="ARBA" id="ARBA00022448"/>
    </source>
</evidence>
<proteinExistence type="inferred from homology"/>
<dbReference type="GO" id="GO:0006865">
    <property type="term" value="P:amino acid transport"/>
    <property type="evidence" value="ECO:0007669"/>
    <property type="project" value="UniProtKB-KW"/>
</dbReference>
<dbReference type="EMBL" id="CP042582">
    <property type="protein sequence ID" value="QEX21162.1"/>
    <property type="molecule type" value="Genomic_DNA"/>
</dbReference>
<keyword evidence="7 9" id="KW-0472">Membrane</keyword>
<dbReference type="PANTHER" id="PTHR11795">
    <property type="entry name" value="BRANCHED-CHAIN AMINO ACID TRANSPORT SYSTEM PERMEASE PROTEIN LIVH"/>
    <property type="match status" value="1"/>
</dbReference>
<reference evidence="10 11" key="1">
    <citation type="submission" date="2019-08" db="EMBL/GenBank/DDBJ databases">
        <title>Hyperibacter terrae gen. nov., sp. nov. and Hyperibacter viscosus sp. nov., two new members in the family Rhodospirillaceae isolated from the rhizosphere of Hypericum perforatum.</title>
        <authorList>
            <person name="Noviana Z."/>
        </authorList>
    </citation>
    <scope>NUCLEOTIDE SEQUENCE [LARGE SCALE GENOMIC DNA]</scope>
    <source>
        <strain evidence="10 11">R5959</strain>
    </source>
</reference>
<comment type="subcellular location">
    <subcellularLocation>
        <location evidence="1">Cell membrane</location>
        <topology evidence="1">Multi-pass membrane protein</topology>
    </subcellularLocation>
</comment>
<keyword evidence="2" id="KW-0813">Transport</keyword>
<dbReference type="InterPro" id="IPR001851">
    <property type="entry name" value="ABC_transp_permease"/>
</dbReference>
<dbReference type="Proteomes" id="UP000325797">
    <property type="component" value="Chromosome"/>
</dbReference>
<keyword evidence="3" id="KW-1003">Cell membrane</keyword>
<dbReference type="GO" id="GO:0005886">
    <property type="term" value="C:plasma membrane"/>
    <property type="evidence" value="ECO:0007669"/>
    <property type="project" value="UniProtKB-SubCell"/>
</dbReference>
<feature type="transmembrane region" description="Helical" evidence="9">
    <location>
        <begin position="180"/>
        <end position="206"/>
    </location>
</feature>
<sequence length="279" mass="29144">MLNALTLAALYFVVASGLTLIFGLMRIVNMAHGSLFLLGGYVGFSISDSSGSWVLGLLGGAIAAGAVGLALYQLLLARFQNQMLRQTLVSIGCAIVMADLMLAFWGAETYQIEPPALLDRVVRLPVAGGYSTLRLYVLAFAVIVGGLLWLLLNRTRLGMMIRAGVDDLQTLRALGVRVRLVFPVTAFLAGALAGLAGVVFGTALSISPGEGMHFLLTSLVVVIAGGMGSIPGAALGAILVGLAEQFGVFYLPTYSVMLTFGLMAAVLAFRPEGLFGVKA</sequence>
<evidence type="ECO:0000256" key="6">
    <source>
        <dbReference type="ARBA" id="ARBA00022989"/>
    </source>
</evidence>
<evidence type="ECO:0000256" key="8">
    <source>
        <dbReference type="ARBA" id="ARBA00037998"/>
    </source>
</evidence>
<protein>
    <submittedName>
        <fullName evidence="10">Branched-chain amino acid ABC transporter permease</fullName>
    </submittedName>
</protein>
<evidence type="ECO:0000313" key="11">
    <source>
        <dbReference type="Proteomes" id="UP000325797"/>
    </source>
</evidence>
<evidence type="ECO:0000256" key="1">
    <source>
        <dbReference type="ARBA" id="ARBA00004651"/>
    </source>
</evidence>
<evidence type="ECO:0000256" key="3">
    <source>
        <dbReference type="ARBA" id="ARBA00022475"/>
    </source>
</evidence>
<evidence type="ECO:0000256" key="5">
    <source>
        <dbReference type="ARBA" id="ARBA00022970"/>
    </source>
</evidence>
<feature type="transmembrane region" description="Helical" evidence="9">
    <location>
        <begin position="6"/>
        <end position="24"/>
    </location>
</feature>
<accession>A0A5J6MTX5</accession>
<keyword evidence="5" id="KW-0029">Amino-acid transport</keyword>
<keyword evidence="11" id="KW-1185">Reference proteome</keyword>
<evidence type="ECO:0000313" key="10">
    <source>
        <dbReference type="EMBL" id="QEX21162.1"/>
    </source>
</evidence>
<keyword evidence="4 9" id="KW-0812">Transmembrane</keyword>
<organism evidence="10 11">
    <name type="scientific">Hypericibacter adhaerens</name>
    <dbReference type="NCBI Taxonomy" id="2602016"/>
    <lineage>
        <taxon>Bacteria</taxon>
        <taxon>Pseudomonadati</taxon>
        <taxon>Pseudomonadota</taxon>
        <taxon>Alphaproteobacteria</taxon>
        <taxon>Rhodospirillales</taxon>
        <taxon>Dongiaceae</taxon>
        <taxon>Hypericibacter</taxon>
    </lineage>
</organism>
<evidence type="ECO:0000256" key="4">
    <source>
        <dbReference type="ARBA" id="ARBA00022692"/>
    </source>
</evidence>
<keyword evidence="6 9" id="KW-1133">Transmembrane helix</keyword>
<comment type="similarity">
    <text evidence="8">Belongs to the binding-protein-dependent transport system permease family. LivHM subfamily.</text>
</comment>
<feature type="transmembrane region" description="Helical" evidence="9">
    <location>
        <begin position="249"/>
        <end position="269"/>
    </location>
</feature>
<feature type="transmembrane region" description="Helical" evidence="9">
    <location>
        <begin position="87"/>
        <end position="107"/>
    </location>
</feature>
<dbReference type="InterPro" id="IPR052157">
    <property type="entry name" value="BCAA_transport_permease"/>
</dbReference>
<dbReference type="KEGG" id="hadh:FRZ61_10840"/>
<dbReference type="Pfam" id="PF02653">
    <property type="entry name" value="BPD_transp_2"/>
    <property type="match status" value="1"/>
</dbReference>
<name>A0A5J6MTX5_9PROT</name>